<reference evidence="2" key="1">
    <citation type="submission" date="2018-09" db="EMBL/GenBank/DDBJ databases">
        <authorList>
            <person name="Livingstone P.G."/>
            <person name="Whitworth D.E."/>
        </authorList>
    </citation>
    <scope>NUCLEOTIDE SEQUENCE [LARGE SCALE GENOMIC DNA]</scope>
    <source>
        <strain evidence="2">CA040B</strain>
    </source>
</reference>
<dbReference type="AlphaFoldDB" id="A0A3A8NKK4"/>
<dbReference type="InterPro" id="IPR027268">
    <property type="entry name" value="Peptidase_M4/M1_CTD_sf"/>
</dbReference>
<keyword evidence="2" id="KW-1185">Reference proteome</keyword>
<proteinExistence type="predicted"/>
<dbReference type="OrthoDB" id="1467486at2"/>
<evidence type="ECO:0000313" key="1">
    <source>
        <dbReference type="EMBL" id="RKH44887.1"/>
    </source>
</evidence>
<name>A0A3A8NKK4_9BACT</name>
<sequence length="499" mass="54129">MDGTGYAVGSSCPDRGQRKRRCRVDGLKTRVPRAVLLLFALTLGACATARPSLPRRDVAALRYNVTYTREPTAGLDVEIVLLPSSPRDFLFREPERVDSVWAWREDGSARSLRVHDGAVHVPSGTRFVRYRYPLESHAKGGHRAFFSGMGEGDAWHLAGKAYLLRPRSVTPDLRVEFTVSGTDALLPWFADDAGVYHLRGEDLVDSGFHGFGGRRCEVRAGASVVEVALLGHFTHLTDADVCAWLAQAAREVGTVRKTFPHPRITVRVVPVPGEAEPALFGMLQPSSPPSISILVGQDTTAASFTGDWIAVHEMLHLTHPTLMPRVAWLTEGLATYYTEVARARSGRQTAERAWQELTEGFARGQSAAGSRTMAEVVAEERNWLGVYWTGAHFALLLDVELRRVTQGKQRLDDVLELLATRGSTSSLAGFGAAVDTVAGQPLFDALLAHQLSVPAFSDLGTLLDRLGVQIDPGGVKLLAAPESALREAVEGGRPSDDAG</sequence>
<dbReference type="Proteomes" id="UP000273405">
    <property type="component" value="Unassembled WGS sequence"/>
</dbReference>
<dbReference type="EMBL" id="RAWG01000043">
    <property type="protein sequence ID" value="RKH44887.1"/>
    <property type="molecule type" value="Genomic_DNA"/>
</dbReference>
<comment type="caution">
    <text evidence="1">The sequence shown here is derived from an EMBL/GenBank/DDBJ whole genome shotgun (WGS) entry which is preliminary data.</text>
</comment>
<gene>
    <name evidence="1" type="ORF">D7X12_09435</name>
</gene>
<protein>
    <submittedName>
        <fullName evidence="1">Uncharacterized protein</fullName>
    </submittedName>
</protein>
<evidence type="ECO:0000313" key="2">
    <source>
        <dbReference type="Proteomes" id="UP000273405"/>
    </source>
</evidence>
<accession>A0A3A8NKK4</accession>
<organism evidence="1 2">
    <name type="scientific">Corallococcus sicarius</name>
    <dbReference type="NCBI Taxonomy" id="2316726"/>
    <lineage>
        <taxon>Bacteria</taxon>
        <taxon>Pseudomonadati</taxon>
        <taxon>Myxococcota</taxon>
        <taxon>Myxococcia</taxon>
        <taxon>Myxococcales</taxon>
        <taxon>Cystobacterineae</taxon>
        <taxon>Myxococcaceae</taxon>
        <taxon>Corallococcus</taxon>
    </lineage>
</organism>
<dbReference type="Gene3D" id="1.10.390.10">
    <property type="entry name" value="Neutral Protease Domain 2"/>
    <property type="match status" value="1"/>
</dbReference>